<sequence>MPAGTQRVVADAEARGIPIRVRERGPATSLAEAAAQIGIEPGALVKTLVIRRHDGTYLLALVPGGRKISWPLLRQAVGVNRLALPHADLAFEATGFERGTITPLGTTTELPVFADASIAELPADSWIGLGSGSHQHGILVPAAALLSGVNATVAPITDAE</sequence>
<proteinExistence type="predicted"/>
<dbReference type="Pfam" id="PF04073">
    <property type="entry name" value="tRNA_edit"/>
    <property type="match status" value="1"/>
</dbReference>
<dbReference type="OrthoDB" id="9796920at2"/>
<dbReference type="PANTHER" id="PTHR30411:SF1">
    <property type="entry name" value="CYTOPLASMIC PROTEIN"/>
    <property type="match status" value="1"/>
</dbReference>
<dbReference type="EMBL" id="RCUX01000006">
    <property type="protein sequence ID" value="RLP75777.1"/>
    <property type="molecule type" value="Genomic_DNA"/>
</dbReference>
<comment type="caution">
    <text evidence="2">The sequence shown here is derived from an EMBL/GenBank/DDBJ whole genome shotgun (WGS) entry which is preliminary data.</text>
</comment>
<dbReference type="AlphaFoldDB" id="A0A3L7A6H9"/>
<dbReference type="PANTHER" id="PTHR30411">
    <property type="entry name" value="CYTOPLASMIC PROTEIN"/>
    <property type="match status" value="1"/>
</dbReference>
<dbReference type="SUPFAM" id="SSF55826">
    <property type="entry name" value="YbaK/ProRS associated domain"/>
    <property type="match status" value="1"/>
</dbReference>
<evidence type="ECO:0000313" key="3">
    <source>
        <dbReference type="Proteomes" id="UP000272503"/>
    </source>
</evidence>
<dbReference type="Proteomes" id="UP000272503">
    <property type="component" value="Unassembled WGS sequence"/>
</dbReference>
<dbReference type="Gene3D" id="3.90.960.10">
    <property type="entry name" value="YbaK/aminoacyl-tRNA synthetase-associated domain"/>
    <property type="match status" value="1"/>
</dbReference>
<keyword evidence="3" id="KW-1185">Reference proteome</keyword>
<reference evidence="2 3" key="1">
    <citation type="submission" date="2018-10" db="EMBL/GenBank/DDBJ databases">
        <authorList>
            <person name="Li J."/>
        </authorList>
    </citation>
    <scope>NUCLEOTIDE SEQUENCE [LARGE SCALE GENOMIC DNA]</scope>
    <source>
        <strain evidence="2 3">IF 016277</strain>
    </source>
</reference>
<organism evidence="2 3">
    <name type="scientific">Mycetocola tolaasinivorans</name>
    <dbReference type="NCBI Taxonomy" id="76635"/>
    <lineage>
        <taxon>Bacteria</taxon>
        <taxon>Bacillati</taxon>
        <taxon>Actinomycetota</taxon>
        <taxon>Actinomycetes</taxon>
        <taxon>Micrococcales</taxon>
        <taxon>Microbacteriaceae</taxon>
        <taxon>Mycetocola</taxon>
    </lineage>
</organism>
<dbReference type="CDD" id="cd04332">
    <property type="entry name" value="YbaK_like"/>
    <property type="match status" value="1"/>
</dbReference>
<accession>A0A3L7A6H9</accession>
<dbReference type="InterPro" id="IPR007214">
    <property type="entry name" value="YbaK/aa-tRNA-synth-assoc-dom"/>
</dbReference>
<evidence type="ECO:0000313" key="2">
    <source>
        <dbReference type="EMBL" id="RLP75777.1"/>
    </source>
</evidence>
<dbReference type="InterPro" id="IPR036754">
    <property type="entry name" value="YbaK/aa-tRNA-synt-asso_dom_sf"/>
</dbReference>
<dbReference type="GO" id="GO:0002161">
    <property type="term" value="F:aminoacyl-tRNA deacylase activity"/>
    <property type="evidence" value="ECO:0007669"/>
    <property type="project" value="InterPro"/>
</dbReference>
<evidence type="ECO:0000259" key="1">
    <source>
        <dbReference type="Pfam" id="PF04073"/>
    </source>
</evidence>
<gene>
    <name evidence="2" type="ORF">D9V32_09830</name>
</gene>
<feature type="domain" description="YbaK/aminoacyl-tRNA synthetase-associated" evidence="1">
    <location>
        <begin position="26"/>
        <end position="131"/>
    </location>
</feature>
<name>A0A3L7A6H9_9MICO</name>
<protein>
    <recommendedName>
        <fullName evidence="1">YbaK/aminoacyl-tRNA synthetase-associated domain-containing protein</fullName>
    </recommendedName>
</protein>